<evidence type="ECO:0008006" key="4">
    <source>
        <dbReference type="Google" id="ProtNLM"/>
    </source>
</evidence>
<gene>
    <name evidence="2" type="ORF">EB834_10005</name>
</gene>
<dbReference type="RefSeq" id="WP_135447373.1">
    <property type="nucleotide sequence ID" value="NZ_JABUXX010000012.1"/>
</dbReference>
<dbReference type="SUPFAM" id="SSF54001">
    <property type="entry name" value="Cysteine proteinases"/>
    <property type="match status" value="1"/>
</dbReference>
<proteinExistence type="predicted"/>
<dbReference type="AlphaFoldDB" id="A0A4Z0KMY8"/>
<accession>A0A4Z0KMY8</accession>
<evidence type="ECO:0000256" key="1">
    <source>
        <dbReference type="SAM" id="SignalP"/>
    </source>
</evidence>
<keyword evidence="1" id="KW-0732">Signal</keyword>
<evidence type="ECO:0000313" key="2">
    <source>
        <dbReference type="EMBL" id="TGD38870.1"/>
    </source>
</evidence>
<dbReference type="InterPro" id="IPR038765">
    <property type="entry name" value="Papain-like_cys_pep_sf"/>
</dbReference>
<feature type="signal peptide" evidence="1">
    <location>
        <begin position="1"/>
        <end position="30"/>
    </location>
</feature>
<dbReference type="Gene3D" id="3.90.1720.10">
    <property type="entry name" value="endopeptidase domain like (from Nostoc punctiforme)"/>
    <property type="match status" value="1"/>
</dbReference>
<comment type="caution">
    <text evidence="2">The sequence shown here is derived from an EMBL/GenBank/DDBJ whole genome shotgun (WGS) entry which is preliminary data.</text>
</comment>
<sequence>MTLKNVTTKTMTVTMIAGAALLGTGTIASASATAPAQDSAAVGSAAEKSTSNAKPGSASASPEAAKKFSSIGKFLNHYKGQSLANSQGGFQGECVSLISRALEEVHGVDHSAWGNAVDYQAGGSGGQKMKANGFTWHTDQKFENGDILVWGDGADTGVYGHIGIYYEGQVWHQNFNGDRSLHTYDGLIDGYLGYWRA</sequence>
<protein>
    <recommendedName>
        <fullName evidence="4">CHAP domain-containing protein</fullName>
    </recommendedName>
</protein>
<name>A0A4Z0KMY8_BREAU</name>
<organism evidence="2 3">
    <name type="scientific">Brevibacterium aurantiacum</name>
    <dbReference type="NCBI Taxonomy" id="273384"/>
    <lineage>
        <taxon>Bacteria</taxon>
        <taxon>Bacillati</taxon>
        <taxon>Actinomycetota</taxon>
        <taxon>Actinomycetes</taxon>
        <taxon>Micrococcales</taxon>
        <taxon>Brevibacteriaceae</taxon>
        <taxon>Brevibacterium</taxon>
    </lineage>
</organism>
<evidence type="ECO:0000313" key="3">
    <source>
        <dbReference type="Proteomes" id="UP000297736"/>
    </source>
</evidence>
<feature type="chain" id="PRO_5021228828" description="CHAP domain-containing protein" evidence="1">
    <location>
        <begin position="31"/>
        <end position="197"/>
    </location>
</feature>
<dbReference type="Proteomes" id="UP000297736">
    <property type="component" value="Unassembled WGS sequence"/>
</dbReference>
<dbReference type="EMBL" id="RHFF01000008">
    <property type="protein sequence ID" value="TGD38870.1"/>
    <property type="molecule type" value="Genomic_DNA"/>
</dbReference>
<reference evidence="2 3" key="1">
    <citation type="submission" date="2018-10" db="EMBL/GenBank/DDBJ databases">
        <title>Brevibacterium genomes from Austrain hard cheese rinds.</title>
        <authorList>
            <person name="Anast J.M."/>
            <person name="Dzieciol M."/>
            <person name="Schultz D.L."/>
            <person name="Mann E."/>
            <person name="Wagner M."/>
            <person name="Schmitz-Esser S."/>
        </authorList>
    </citation>
    <scope>NUCLEOTIDE SEQUENCE [LARGE SCALE GENOMIC DNA]</scope>
    <source>
        <strain evidence="2 3">L261</strain>
    </source>
</reference>